<gene>
    <name evidence="1" type="ORF">S01H4_09608</name>
</gene>
<feature type="non-terminal residue" evidence="1">
    <location>
        <position position="316"/>
    </location>
</feature>
<dbReference type="Gene3D" id="3.90.550.10">
    <property type="entry name" value="Spore Coat Polysaccharide Biosynthesis Protein SpsA, Chain A"/>
    <property type="match status" value="1"/>
</dbReference>
<proteinExistence type="predicted"/>
<comment type="caution">
    <text evidence="1">The sequence shown here is derived from an EMBL/GenBank/DDBJ whole genome shotgun (WGS) entry which is preliminary data.</text>
</comment>
<reference evidence="1" key="1">
    <citation type="journal article" date="2014" name="Front. Microbiol.">
        <title>High frequency of phylogenetically diverse reductive dehalogenase-homologous genes in deep subseafloor sedimentary metagenomes.</title>
        <authorList>
            <person name="Kawai M."/>
            <person name="Futagami T."/>
            <person name="Toyoda A."/>
            <person name="Takaki Y."/>
            <person name="Nishi S."/>
            <person name="Hori S."/>
            <person name="Arai W."/>
            <person name="Tsubouchi T."/>
            <person name="Morono Y."/>
            <person name="Uchiyama I."/>
            <person name="Ito T."/>
            <person name="Fujiyama A."/>
            <person name="Inagaki F."/>
            <person name="Takami H."/>
        </authorList>
    </citation>
    <scope>NUCLEOTIDE SEQUENCE</scope>
    <source>
        <strain evidence="1">Expedition CK06-06</strain>
    </source>
</reference>
<protein>
    <recommendedName>
        <fullName evidence="2">Glycosyltransferase 2-like domain-containing protein</fullName>
    </recommendedName>
</protein>
<evidence type="ECO:0008006" key="2">
    <source>
        <dbReference type="Google" id="ProtNLM"/>
    </source>
</evidence>
<dbReference type="AlphaFoldDB" id="X1ABY2"/>
<organism evidence="1">
    <name type="scientific">marine sediment metagenome</name>
    <dbReference type="NCBI Taxonomy" id="412755"/>
    <lineage>
        <taxon>unclassified sequences</taxon>
        <taxon>metagenomes</taxon>
        <taxon>ecological metagenomes</taxon>
    </lineage>
</organism>
<name>X1ABY2_9ZZZZ</name>
<evidence type="ECO:0000313" key="1">
    <source>
        <dbReference type="EMBL" id="GAG57616.1"/>
    </source>
</evidence>
<sequence>MQKVTVVIPTYWTWPTDVKGKRESFIFDHPTPLNLDGTLARTLESFRKINYPNFNILVITASTNVEIAGRVEKRVQGIIDKFKDKFEIKHFSYSKLKIFRERLFELGHYKILQEIDLENYNNIRNLQLIVSYIDNSDVVVGIDDDEVINDSNYLYKAAEYVGKEYKGDFIAGVAGYYLDREGNHRLKVEGQEELENLFDKKSYLMDLTYDRLDHTEGRLVKTPVVFGGNMVFPRTTIERISFDPYNTRGEDIDYLINAKMEGLNFFLDKELNITHLQPDYKNTYNGVNISQLKQDILRFIYEKEKLTQVKKYNDLN</sequence>
<dbReference type="InterPro" id="IPR029044">
    <property type="entry name" value="Nucleotide-diphossugar_trans"/>
</dbReference>
<accession>X1ABY2</accession>
<dbReference type="SUPFAM" id="SSF53448">
    <property type="entry name" value="Nucleotide-diphospho-sugar transferases"/>
    <property type="match status" value="1"/>
</dbReference>
<dbReference type="EMBL" id="BART01003508">
    <property type="protein sequence ID" value="GAG57616.1"/>
    <property type="molecule type" value="Genomic_DNA"/>
</dbReference>